<protein>
    <submittedName>
        <fullName evidence="1">Uncharacterized protein</fullName>
    </submittedName>
</protein>
<organism evidence="1">
    <name type="scientific">viral metagenome</name>
    <dbReference type="NCBI Taxonomy" id="1070528"/>
    <lineage>
        <taxon>unclassified sequences</taxon>
        <taxon>metagenomes</taxon>
        <taxon>organismal metagenomes</taxon>
    </lineage>
</organism>
<evidence type="ECO:0000313" key="1">
    <source>
        <dbReference type="EMBL" id="QHU31975.1"/>
    </source>
</evidence>
<sequence>MASITRLSRSLIRISGTNFGMLKYVRIIPTNSIMYINILDRCLDIHYKDKKSFDTLIFPTDTARDVAIAVVESSFREPTQHPVVKDYPF</sequence>
<name>A0A6C0LPP5_9ZZZZ</name>
<accession>A0A6C0LPP5</accession>
<dbReference type="AlphaFoldDB" id="A0A6C0LPP5"/>
<proteinExistence type="predicted"/>
<dbReference type="EMBL" id="MN740534">
    <property type="protein sequence ID" value="QHU31975.1"/>
    <property type="molecule type" value="Genomic_DNA"/>
</dbReference>
<reference evidence="1" key="1">
    <citation type="journal article" date="2020" name="Nature">
        <title>Giant virus diversity and host interactions through global metagenomics.</title>
        <authorList>
            <person name="Schulz F."/>
            <person name="Roux S."/>
            <person name="Paez-Espino D."/>
            <person name="Jungbluth S."/>
            <person name="Walsh D.A."/>
            <person name="Denef V.J."/>
            <person name="McMahon K.D."/>
            <person name="Konstantinidis K.T."/>
            <person name="Eloe-Fadrosh E.A."/>
            <person name="Kyrpides N.C."/>
            <person name="Woyke T."/>
        </authorList>
    </citation>
    <scope>NUCLEOTIDE SEQUENCE</scope>
    <source>
        <strain evidence="1">GVMAG-M-3300027963-41</strain>
    </source>
</reference>